<evidence type="ECO:0000259" key="6">
    <source>
        <dbReference type="Pfam" id="PF17210"/>
    </source>
</evidence>
<protein>
    <submittedName>
        <fullName evidence="7">Right-handed parallel beta-helix repeat-containing protein</fullName>
    </submittedName>
</protein>
<dbReference type="InterPro" id="IPR006626">
    <property type="entry name" value="PbH1"/>
</dbReference>
<feature type="compositionally biased region" description="Low complexity" evidence="4">
    <location>
        <begin position="371"/>
        <end position="382"/>
    </location>
</feature>
<accession>A0ABR8AI53</accession>
<comment type="caution">
    <text evidence="7">The sequence shown here is derived from an EMBL/GenBank/DDBJ whole genome shotgun (WGS) entry which is preliminary data.</text>
</comment>
<dbReference type="InterPro" id="IPR033764">
    <property type="entry name" value="Sdr_B"/>
</dbReference>
<reference evidence="7 8" key="1">
    <citation type="journal article" date="2020" name="ISME J.">
        <title>Comparative genomics reveals insights into cyanobacterial evolution and habitat adaptation.</title>
        <authorList>
            <person name="Chen M.Y."/>
            <person name="Teng W.K."/>
            <person name="Zhao L."/>
            <person name="Hu C.X."/>
            <person name="Zhou Y.K."/>
            <person name="Han B.P."/>
            <person name="Song L.R."/>
            <person name="Shu W.S."/>
        </authorList>
    </citation>
    <scope>NUCLEOTIDE SEQUENCE [LARGE SCALE GENOMIC DNA]</scope>
    <source>
        <strain evidence="7 8">FACHB-288</strain>
    </source>
</reference>
<evidence type="ECO:0000259" key="5">
    <source>
        <dbReference type="Pfam" id="PF13229"/>
    </source>
</evidence>
<dbReference type="SMART" id="SM00710">
    <property type="entry name" value="PbH1"/>
    <property type="match status" value="6"/>
</dbReference>
<proteinExistence type="predicted"/>
<dbReference type="InterPro" id="IPR039448">
    <property type="entry name" value="Beta_helix"/>
</dbReference>
<dbReference type="EMBL" id="JACJQH010000050">
    <property type="protein sequence ID" value="MBD2198983.1"/>
    <property type="molecule type" value="Genomic_DNA"/>
</dbReference>
<dbReference type="Proteomes" id="UP000658514">
    <property type="component" value="Unassembled WGS sequence"/>
</dbReference>
<keyword evidence="3" id="KW-0732">Signal</keyword>
<dbReference type="InterPro" id="IPR012334">
    <property type="entry name" value="Pectin_lyas_fold"/>
</dbReference>
<organism evidence="7 8">
    <name type="scientific">Calothrix parietina FACHB-288</name>
    <dbReference type="NCBI Taxonomy" id="2692896"/>
    <lineage>
        <taxon>Bacteria</taxon>
        <taxon>Bacillati</taxon>
        <taxon>Cyanobacteriota</taxon>
        <taxon>Cyanophyceae</taxon>
        <taxon>Nostocales</taxon>
        <taxon>Calotrichaceae</taxon>
        <taxon>Calothrix</taxon>
    </lineage>
</organism>
<dbReference type="InterPro" id="IPR013783">
    <property type="entry name" value="Ig-like_fold"/>
</dbReference>
<evidence type="ECO:0000256" key="1">
    <source>
        <dbReference type="ARBA" id="ARBA00004613"/>
    </source>
</evidence>
<keyword evidence="2" id="KW-0964">Secreted</keyword>
<feature type="domain" description="SD-repeat containing protein B" evidence="6">
    <location>
        <begin position="382"/>
        <end position="484"/>
    </location>
</feature>
<gene>
    <name evidence="7" type="ORF">H6G24_26470</name>
</gene>
<dbReference type="Pfam" id="PF13229">
    <property type="entry name" value="Beta_helix"/>
    <property type="match status" value="1"/>
</dbReference>
<feature type="domain" description="Right handed beta helix" evidence="5">
    <location>
        <begin position="94"/>
        <end position="204"/>
    </location>
</feature>
<name>A0ABR8AI53_9CYAN</name>
<dbReference type="Gene3D" id="2.160.20.10">
    <property type="entry name" value="Single-stranded right-handed beta-helix, Pectin lyase-like"/>
    <property type="match status" value="1"/>
</dbReference>
<evidence type="ECO:0000256" key="2">
    <source>
        <dbReference type="ARBA" id="ARBA00022525"/>
    </source>
</evidence>
<dbReference type="Pfam" id="PF17210">
    <property type="entry name" value="SdrD_B"/>
    <property type="match status" value="1"/>
</dbReference>
<evidence type="ECO:0000313" key="8">
    <source>
        <dbReference type="Proteomes" id="UP000658514"/>
    </source>
</evidence>
<dbReference type="InterPro" id="IPR011050">
    <property type="entry name" value="Pectin_lyase_fold/virulence"/>
</dbReference>
<evidence type="ECO:0000313" key="7">
    <source>
        <dbReference type="EMBL" id="MBD2198983.1"/>
    </source>
</evidence>
<keyword evidence="8" id="KW-1185">Reference proteome</keyword>
<evidence type="ECO:0000256" key="3">
    <source>
        <dbReference type="ARBA" id="ARBA00022729"/>
    </source>
</evidence>
<dbReference type="RefSeq" id="WP_190547843.1">
    <property type="nucleotide sequence ID" value="NZ_CAWPNO010000085.1"/>
</dbReference>
<dbReference type="SUPFAM" id="SSF51126">
    <property type="entry name" value="Pectin lyase-like"/>
    <property type="match status" value="1"/>
</dbReference>
<dbReference type="InterPro" id="IPR051417">
    <property type="entry name" value="SDr/BOS_complex"/>
</dbReference>
<evidence type="ECO:0000256" key="4">
    <source>
        <dbReference type="SAM" id="MobiDB-lite"/>
    </source>
</evidence>
<dbReference type="Gene3D" id="2.60.40.10">
    <property type="entry name" value="Immunoglobulins"/>
    <property type="match status" value="1"/>
</dbReference>
<dbReference type="PANTHER" id="PTHR23303">
    <property type="entry name" value="CARBOXYPEPTIDASE REGULATORY REGION-CONTAINING"/>
    <property type="match status" value="1"/>
</dbReference>
<dbReference type="SUPFAM" id="SSF117074">
    <property type="entry name" value="Hypothetical protein PA1324"/>
    <property type="match status" value="1"/>
</dbReference>
<comment type="subcellular location">
    <subcellularLocation>
        <location evidence="1">Secreted</location>
    </subcellularLocation>
</comment>
<sequence length="676" mass="71930">MAIINVSAGQSIQQAINAAKNGDTIIVAPGVYRETLTISGKAITLASEFLTTGNANTIMTTIIDGGGSLVDSDPDVVRFTDTVPPGAKLIGFTVRNGGDGIKVEGTKVEILNNYITNTIDGINYKLVSSGVSGGIARNNIIEKNKDDGVDINQVADVVVEDNIIRQNGNDGIEVRMNSYTGTTVLNNIIRRNIISANNGDGIQLIDYPEVSQRYYRIENNLIEGNRDAGLGLMDNGDSSEDYRAASIPEPIDVIGNTFKNNNHGLTGGDNLVAINNIFINHTRIAMKGVDGNSIAAYNLFWNNGTNTQGSNVDTSTTIFADPLLSPTSQLQTGSPAIDKGTALFQWRGRTVINLPSSSYKGSAPDLGAFESGSTSQPQPQGSIGNRIWNDTDGDGIQDAEETGIANVSVKLLNSSQQIIATKLTNSNGHYTFNNLSAGNYTVQVDNSTLPSGAEITSDPDDTKDGQSLVTLATDETKVNIDFGYQFPLQPPQPKVIEVRVNSSSDDAEQRLTTGSMNLTSTDLELINDSVDQLVGLRFVGVNIPQGAKITNAYIQFKVDEIGSTTTNLTIRGEDVDNALTFTTSKNNISSRVTTDAAVVWNPLAWSTVSQAGINQRTANIASVIQEIVNRQGWSSGNSIATIISGTGKRTAESFDGDALGAPLLYVEFTPPTSSNI</sequence>
<feature type="region of interest" description="Disordered" evidence="4">
    <location>
        <begin position="363"/>
        <end position="396"/>
    </location>
</feature>